<dbReference type="InterPro" id="IPR014839">
    <property type="entry name" value="Crt10"/>
</dbReference>
<dbReference type="Proteomes" id="UP000030752">
    <property type="component" value="Unassembled WGS sequence"/>
</dbReference>
<proteinExistence type="predicted"/>
<sequence length="806" mass="89504">MDEHDPRPFQAVNIDMASTETGAERFVKDGLYRPPPTASWRCNLTALSQRYNLYFIASKSGIAVYQPDFPFQKLKRTPKLYIVPTLANVDAEGYLDVSHPHSINHLIVGDLGSEEILLASTDSGNVTAYHTKAIEDAIKKDPYKFSTDARSDYVGLRAFFSQWVEESAWGLAIHREARMIAVSANTSRYPTYAEDTTAKITVYAFALTKQEPEENETDHVVDVEAGLVDNDWTDWSSETQATNTPSRDRNYKIVLGGSNGHSSNIPSISFVNTSNDEHGAWLLSTDISGSVKLWQIWRGTCRQTWMFGYADDVDRDMGWIVAALDPAAFREARTMQQFCGHHMAPKYSENAGESYDLTNIVRLTIPGRSQRHPILARLSDDEDDLEEDTEVADHYSEEEFGDSHEDAARGPLGLPTGTETTSMAIRAGEVVDERNEPAQEQDGAGPPADLEDILLDHYDSELEDSDDEFDHDSRVGGSQLDEGSDDDVTASSDSFASGTSFSDVSQRSSVDVEFGPMSITSPRARTRDSPADPIEVAKAKKRRRIRGHEKPEDTSIPNIPTLHCSTVNVRLLDAHRARVPHVFCHDPLQQQLPMPFRGQVSQMRRLNMVQQIPELGVVIIASQLGRCALYALTRNRQTGTLGLRADWILPTKRQERAGQRPNSWLLGIAAAPIQGRWLETPSLATGDGAWGKDSNNDGVQVSFDPGVFVLPESLTELESSDSEAERRVTHAAKRHRRTSAASATSSSGASTQKRPWAKSKTAPGFKAVENSRRYRLMMTYADMTVLTYEISRDVERDEVQGGLKFA</sequence>
<dbReference type="GeneID" id="19972131"/>
<dbReference type="HOGENOM" id="CLU_007263_2_0_1"/>
<name>W2RW19_CYPE1</name>
<dbReference type="InParanoid" id="W2RW19"/>
<accession>W2RW19</accession>
<feature type="compositionally biased region" description="Low complexity" evidence="1">
    <location>
        <begin position="739"/>
        <end position="751"/>
    </location>
</feature>
<dbReference type="STRING" id="1220924.W2RW19"/>
<dbReference type="RefSeq" id="XP_008717358.1">
    <property type="nucleotide sequence ID" value="XM_008719136.1"/>
</dbReference>
<feature type="compositionally biased region" description="Basic residues" evidence="1">
    <location>
        <begin position="729"/>
        <end position="738"/>
    </location>
</feature>
<gene>
    <name evidence="2" type="ORF">HMPREF1541_04792</name>
</gene>
<feature type="compositionally biased region" description="Low complexity" evidence="1">
    <location>
        <begin position="410"/>
        <end position="421"/>
    </location>
</feature>
<feature type="region of interest" description="Disordered" evidence="1">
    <location>
        <begin position="376"/>
        <end position="451"/>
    </location>
</feature>
<evidence type="ECO:0000313" key="2">
    <source>
        <dbReference type="EMBL" id="ETN40515.1"/>
    </source>
</evidence>
<feature type="region of interest" description="Disordered" evidence="1">
    <location>
        <begin position="463"/>
        <end position="502"/>
    </location>
</feature>
<feature type="compositionally biased region" description="Basic and acidic residues" evidence="1">
    <location>
        <begin position="391"/>
        <end position="408"/>
    </location>
</feature>
<feature type="region of interest" description="Disordered" evidence="1">
    <location>
        <begin position="718"/>
        <end position="763"/>
    </location>
</feature>
<dbReference type="Pfam" id="PF08728">
    <property type="entry name" value="CRT10"/>
    <property type="match status" value="2"/>
</dbReference>
<dbReference type="VEuPathDB" id="FungiDB:HMPREF1541_04792"/>
<feature type="compositionally biased region" description="Low complexity" evidence="1">
    <location>
        <begin position="489"/>
        <end position="502"/>
    </location>
</feature>
<keyword evidence="3" id="KW-1185">Reference proteome</keyword>
<dbReference type="OrthoDB" id="5591786at2759"/>
<dbReference type="AlphaFoldDB" id="W2RW19"/>
<evidence type="ECO:0000256" key="1">
    <source>
        <dbReference type="SAM" id="MobiDB-lite"/>
    </source>
</evidence>
<dbReference type="EMBL" id="KB822720">
    <property type="protein sequence ID" value="ETN40515.1"/>
    <property type="molecule type" value="Genomic_DNA"/>
</dbReference>
<organism evidence="2 3">
    <name type="scientific">Cyphellophora europaea (strain CBS 101466)</name>
    <name type="common">Phialophora europaea</name>
    <dbReference type="NCBI Taxonomy" id="1220924"/>
    <lineage>
        <taxon>Eukaryota</taxon>
        <taxon>Fungi</taxon>
        <taxon>Dikarya</taxon>
        <taxon>Ascomycota</taxon>
        <taxon>Pezizomycotina</taxon>
        <taxon>Eurotiomycetes</taxon>
        <taxon>Chaetothyriomycetidae</taxon>
        <taxon>Chaetothyriales</taxon>
        <taxon>Cyphellophoraceae</taxon>
        <taxon>Cyphellophora</taxon>
    </lineage>
</organism>
<feature type="region of interest" description="Disordered" evidence="1">
    <location>
        <begin position="538"/>
        <end position="557"/>
    </location>
</feature>
<reference evidence="2 3" key="1">
    <citation type="submission" date="2013-03" db="EMBL/GenBank/DDBJ databases">
        <title>The Genome Sequence of Phialophora europaea CBS 101466.</title>
        <authorList>
            <consortium name="The Broad Institute Genomics Platform"/>
            <person name="Cuomo C."/>
            <person name="de Hoog S."/>
            <person name="Gorbushina A."/>
            <person name="Walker B."/>
            <person name="Young S.K."/>
            <person name="Zeng Q."/>
            <person name="Gargeya S."/>
            <person name="Fitzgerald M."/>
            <person name="Haas B."/>
            <person name="Abouelleil A."/>
            <person name="Allen A.W."/>
            <person name="Alvarado L."/>
            <person name="Arachchi H.M."/>
            <person name="Berlin A.M."/>
            <person name="Chapman S.B."/>
            <person name="Gainer-Dewar J."/>
            <person name="Goldberg J."/>
            <person name="Griggs A."/>
            <person name="Gujja S."/>
            <person name="Hansen M."/>
            <person name="Howarth C."/>
            <person name="Imamovic A."/>
            <person name="Ireland A."/>
            <person name="Larimer J."/>
            <person name="McCowan C."/>
            <person name="Murphy C."/>
            <person name="Pearson M."/>
            <person name="Poon T.W."/>
            <person name="Priest M."/>
            <person name="Roberts A."/>
            <person name="Saif S."/>
            <person name="Shea T."/>
            <person name="Sisk P."/>
            <person name="Sykes S."/>
            <person name="Wortman J."/>
            <person name="Nusbaum C."/>
            <person name="Birren B."/>
        </authorList>
    </citation>
    <scope>NUCLEOTIDE SEQUENCE [LARGE SCALE GENOMIC DNA]</scope>
    <source>
        <strain evidence="2 3">CBS 101466</strain>
    </source>
</reference>
<dbReference type="eggNOG" id="ENOG502S49J">
    <property type="taxonomic scope" value="Eukaryota"/>
</dbReference>
<evidence type="ECO:0000313" key="3">
    <source>
        <dbReference type="Proteomes" id="UP000030752"/>
    </source>
</evidence>
<feature type="compositionally biased region" description="Acidic residues" evidence="1">
    <location>
        <begin position="380"/>
        <end position="390"/>
    </location>
</feature>
<protein>
    <submittedName>
        <fullName evidence="2">Uncharacterized protein</fullName>
    </submittedName>
</protein>